<evidence type="ECO:0000313" key="2">
    <source>
        <dbReference type="Proteomes" id="UP001233999"/>
    </source>
</evidence>
<dbReference type="GO" id="GO:0005763">
    <property type="term" value="C:mitochondrial small ribosomal subunit"/>
    <property type="evidence" value="ECO:0007669"/>
    <property type="project" value="TreeGrafter"/>
</dbReference>
<evidence type="ECO:0000313" key="1">
    <source>
        <dbReference type="EMBL" id="KAJ9598960.1"/>
    </source>
</evidence>
<dbReference type="PANTHER" id="PTHR13447">
    <property type="entry name" value="MITOCHONDRIAL 28S RIBOSOMAL PROTEIN S28"/>
    <property type="match status" value="1"/>
</dbReference>
<proteinExistence type="predicted"/>
<accession>A0AAD8EQ22</accession>
<dbReference type="AlphaFoldDB" id="A0AAD8EQ22"/>
<dbReference type="Proteomes" id="UP001233999">
    <property type="component" value="Unassembled WGS sequence"/>
</dbReference>
<comment type="caution">
    <text evidence="1">The sequence shown here is derived from an EMBL/GenBank/DDBJ whole genome shotgun (WGS) entry which is preliminary data.</text>
</comment>
<name>A0AAD8EQ22_DIPPU</name>
<dbReference type="Pfam" id="PF10246">
    <property type="entry name" value="MRP-S35"/>
    <property type="match status" value="1"/>
</dbReference>
<dbReference type="InterPro" id="IPR019375">
    <property type="entry name" value="Ribosomal_bS1m"/>
</dbReference>
<reference evidence="1" key="1">
    <citation type="journal article" date="2023" name="IScience">
        <title>Live-bearing cockroach genome reveals convergent evolutionary mechanisms linked to viviparity in insects and beyond.</title>
        <authorList>
            <person name="Fouks B."/>
            <person name="Harrison M.C."/>
            <person name="Mikhailova A.A."/>
            <person name="Marchal E."/>
            <person name="English S."/>
            <person name="Carruthers M."/>
            <person name="Jennings E.C."/>
            <person name="Chiamaka E.L."/>
            <person name="Frigard R.A."/>
            <person name="Pippel M."/>
            <person name="Attardo G.M."/>
            <person name="Benoit J.B."/>
            <person name="Bornberg-Bauer E."/>
            <person name="Tobe S.S."/>
        </authorList>
    </citation>
    <scope>NUCLEOTIDE SEQUENCE</scope>
    <source>
        <strain evidence="1">Stay&amp;Tobe</strain>
    </source>
</reference>
<evidence type="ECO:0008006" key="3">
    <source>
        <dbReference type="Google" id="ProtNLM"/>
    </source>
</evidence>
<dbReference type="EMBL" id="JASPKZ010000842">
    <property type="protein sequence ID" value="KAJ9598960.1"/>
    <property type="molecule type" value="Genomic_DNA"/>
</dbReference>
<reference evidence="1" key="2">
    <citation type="submission" date="2023-05" db="EMBL/GenBank/DDBJ databases">
        <authorList>
            <person name="Fouks B."/>
        </authorList>
    </citation>
    <scope>NUCLEOTIDE SEQUENCE</scope>
    <source>
        <strain evidence="1">Stay&amp;Tobe</strain>
        <tissue evidence="1">Testes</tissue>
    </source>
</reference>
<gene>
    <name evidence="1" type="ORF">L9F63_010554</name>
</gene>
<dbReference type="PANTHER" id="PTHR13447:SF2">
    <property type="entry name" value="SMALL RIBOSOMAL SUBUNIT PROTEIN BS1M"/>
    <property type="match status" value="1"/>
</dbReference>
<sequence length="183" mass="21039">MRYILINRIVRTLCSMGKEKQCKKLYPTIVHIRKLTTIESSEEKSGTEVQHNTEKRKTGFAEAFKRYTAPQEVKEEESTFVSLLRNSKFIDLGDPQRKVVTGTIFHVVGDDLYIDFGWKFHCVCPRPAKYGSEYVRGARVRLRIKELELSTRFLGSSRDLTLLEADAILLGIISSPTRVQIQQ</sequence>
<organism evidence="1 2">
    <name type="scientific">Diploptera punctata</name>
    <name type="common">Pacific beetle cockroach</name>
    <dbReference type="NCBI Taxonomy" id="6984"/>
    <lineage>
        <taxon>Eukaryota</taxon>
        <taxon>Metazoa</taxon>
        <taxon>Ecdysozoa</taxon>
        <taxon>Arthropoda</taxon>
        <taxon>Hexapoda</taxon>
        <taxon>Insecta</taxon>
        <taxon>Pterygota</taxon>
        <taxon>Neoptera</taxon>
        <taxon>Polyneoptera</taxon>
        <taxon>Dictyoptera</taxon>
        <taxon>Blattodea</taxon>
        <taxon>Blaberoidea</taxon>
        <taxon>Blaberidae</taxon>
        <taxon>Diplopterinae</taxon>
        <taxon>Diploptera</taxon>
    </lineage>
</organism>
<keyword evidence="2" id="KW-1185">Reference proteome</keyword>
<protein>
    <recommendedName>
        <fullName evidence="3">Mitochondrial ribosomal protein S28</fullName>
    </recommendedName>
</protein>